<protein>
    <submittedName>
        <fullName evidence="1">N-acetylmuramoyl-L-alanine amidase</fullName>
    </submittedName>
</protein>
<dbReference type="Proteomes" id="UP000220841">
    <property type="component" value="Unassembled WGS sequence"/>
</dbReference>
<evidence type="ECO:0000313" key="2">
    <source>
        <dbReference type="Proteomes" id="UP000220841"/>
    </source>
</evidence>
<organism evidence="1 2">
    <name type="scientific">Bacillus toyonensis</name>
    <dbReference type="NCBI Taxonomy" id="155322"/>
    <lineage>
        <taxon>Bacteria</taxon>
        <taxon>Bacillati</taxon>
        <taxon>Bacillota</taxon>
        <taxon>Bacilli</taxon>
        <taxon>Bacillales</taxon>
        <taxon>Bacillaceae</taxon>
        <taxon>Bacillus</taxon>
        <taxon>Bacillus cereus group</taxon>
    </lineage>
</organism>
<comment type="caution">
    <text evidence="1">The sequence shown here is derived from an EMBL/GenBank/DDBJ whole genome shotgun (WGS) entry which is preliminary data.</text>
</comment>
<accession>A0A2A8H8D4</accession>
<dbReference type="EMBL" id="NUBY01000229">
    <property type="protein sequence ID" value="PEP91867.1"/>
    <property type="molecule type" value="Genomic_DNA"/>
</dbReference>
<sequence>EAYVVWAEKDGWLNLGGDQWIKYDSSYVKFEKKSKGDSSIVGKRIVSKVNNLRFYDAPSWQDKDVAGTVDEGEEFISEGEIMVNGSPQFQVHNSKGEIYYITANEVYVFIK</sequence>
<reference evidence="1 2" key="1">
    <citation type="submission" date="2017-09" db="EMBL/GenBank/DDBJ databases">
        <title>Large-scale bioinformatics analysis of Bacillus genomes uncovers conserved roles of natural products in bacterial physiology.</title>
        <authorList>
            <consortium name="Agbiome Team Llc"/>
            <person name="Bleich R.M."/>
            <person name="Grubbs K.J."/>
            <person name="Santa Maria K.C."/>
            <person name="Allen S.E."/>
            <person name="Farag S."/>
            <person name="Shank E.A."/>
            <person name="Bowers A."/>
        </authorList>
    </citation>
    <scope>NUCLEOTIDE SEQUENCE [LARGE SCALE GENOMIC DNA]</scope>
    <source>
        <strain evidence="1 2">AFS021349</strain>
    </source>
</reference>
<name>A0A2A8H8D4_9BACI</name>
<gene>
    <name evidence="1" type="ORF">CN585_27755</name>
</gene>
<proteinExistence type="predicted"/>
<evidence type="ECO:0000313" key="1">
    <source>
        <dbReference type="EMBL" id="PEP91867.1"/>
    </source>
</evidence>
<feature type="non-terminal residue" evidence="1">
    <location>
        <position position="1"/>
    </location>
</feature>
<dbReference type="AlphaFoldDB" id="A0A2A8H8D4"/>